<proteinExistence type="inferred from homology"/>
<dbReference type="RefSeq" id="WP_010926652.1">
    <property type="nucleotide sequence ID" value="NC_019382.1"/>
</dbReference>
<dbReference type="CDD" id="cd06193">
    <property type="entry name" value="siderophore_interacting"/>
    <property type="match status" value="1"/>
</dbReference>
<dbReference type="PROSITE" id="PS51384">
    <property type="entry name" value="FAD_FR"/>
    <property type="match status" value="1"/>
</dbReference>
<comment type="similarity">
    <text evidence="1">Belongs to the SIP oxidoreductase family.</text>
</comment>
<evidence type="ECO:0000256" key="1">
    <source>
        <dbReference type="ARBA" id="ARBA00035644"/>
    </source>
</evidence>
<dbReference type="AlphaFoldDB" id="A0A0C6NZW5"/>
<reference evidence="3 4" key="1">
    <citation type="journal article" date="2012" name="BMC Genomics">
        <title>Comparative genomics of the classical Bordetella subspecies: the evolution and exchange of virulence-associated diversity amongst closely related pathogens.</title>
        <authorList>
            <person name="Park J."/>
            <person name="Zhang Y."/>
            <person name="Buboltz A.M."/>
            <person name="Zhang X."/>
            <person name="Schuster S.C."/>
            <person name="Ahuja U."/>
            <person name="Liu M."/>
            <person name="Miller J.F."/>
            <person name="Sebaihia M."/>
            <person name="Bentley S.D."/>
            <person name="Parkhill J."/>
            <person name="Harvill E.T."/>
        </authorList>
    </citation>
    <scope>NUCLEOTIDE SEQUENCE [LARGE SCALE GENOMIC DNA]</scope>
    <source>
        <strain evidence="3 4">253</strain>
    </source>
</reference>
<protein>
    <submittedName>
        <fullName evidence="3">Iron utilization protein</fullName>
    </submittedName>
</protein>
<dbReference type="InterPro" id="IPR039261">
    <property type="entry name" value="FNR_nucleotide-bd"/>
</dbReference>
<dbReference type="PANTHER" id="PTHR30157:SF0">
    <property type="entry name" value="NADPH-DEPENDENT FERRIC-CHELATE REDUCTASE"/>
    <property type="match status" value="1"/>
</dbReference>
<evidence type="ECO:0000313" key="3">
    <source>
        <dbReference type="EMBL" id="CCJ52551.1"/>
    </source>
</evidence>
<gene>
    <name evidence="3" type="primary">mxcB</name>
    <name evidence="3" type="ORF">BN112_0633</name>
</gene>
<dbReference type="Gene3D" id="2.40.30.10">
    <property type="entry name" value="Translation factors"/>
    <property type="match status" value="1"/>
</dbReference>
<sequence length="266" mass="29032">MLPTELNVQRVRHPLKMRLLEVKRVTRPTPHLARITLAGDALRDFVSASFDDHVKVFFPPPGAARPVLPELGPDGLVFAEGEPRPPMRDYTPRRHDARAGELDLEFVLHGEGPAASWAARAQPGQQLGVAGPRGSFVVPLEYDWHLLVGDESALPAIARRLEELPPGKPVIALIEVADPAARLALSTRAQASVQWLLREPAGSRLPEAVRALRLPPGEGYAWAAAEAAVARAVRQALVDTHGLDKSRIRAASYWKRGEAAVHETHD</sequence>
<dbReference type="InterPro" id="IPR017938">
    <property type="entry name" value="Riboflavin_synthase-like_b-brl"/>
</dbReference>
<feature type="domain" description="FAD-binding FR-type" evidence="2">
    <location>
        <begin position="12"/>
        <end position="139"/>
    </location>
</feature>
<evidence type="ECO:0000313" key="4">
    <source>
        <dbReference type="Proteomes" id="UP000007564"/>
    </source>
</evidence>
<dbReference type="KEGG" id="bbh:BN112_0633"/>
<name>A0A0C6NZW5_BORBO</name>
<dbReference type="InterPro" id="IPR039374">
    <property type="entry name" value="SIP_fam"/>
</dbReference>
<dbReference type="Pfam" id="PF08021">
    <property type="entry name" value="FAD_binding_9"/>
    <property type="match status" value="1"/>
</dbReference>
<dbReference type="OrthoDB" id="9814826at2"/>
<organism evidence="3 4">
    <name type="scientific">Bordetella bronchiseptica 253</name>
    <dbReference type="NCBI Taxonomy" id="568707"/>
    <lineage>
        <taxon>Bacteria</taxon>
        <taxon>Pseudomonadati</taxon>
        <taxon>Pseudomonadota</taxon>
        <taxon>Betaproteobacteria</taxon>
        <taxon>Burkholderiales</taxon>
        <taxon>Alcaligenaceae</taxon>
        <taxon>Bordetella</taxon>
    </lineage>
</organism>
<dbReference type="Gene3D" id="3.40.50.80">
    <property type="entry name" value="Nucleotide-binding domain of ferredoxin-NADP reductase (FNR) module"/>
    <property type="match status" value="1"/>
</dbReference>
<accession>A0A0C6NZW5</accession>
<dbReference type="InterPro" id="IPR013113">
    <property type="entry name" value="SIP_FAD-bd"/>
</dbReference>
<dbReference type="Proteomes" id="UP000007564">
    <property type="component" value="Chromosome"/>
</dbReference>
<evidence type="ECO:0000259" key="2">
    <source>
        <dbReference type="PROSITE" id="PS51384"/>
    </source>
</evidence>
<dbReference type="SUPFAM" id="SSF63380">
    <property type="entry name" value="Riboflavin synthase domain-like"/>
    <property type="match status" value="1"/>
</dbReference>
<dbReference type="EMBL" id="HE965806">
    <property type="protein sequence ID" value="CCJ52551.1"/>
    <property type="molecule type" value="Genomic_DNA"/>
</dbReference>
<dbReference type="InterPro" id="IPR017927">
    <property type="entry name" value="FAD-bd_FR_type"/>
</dbReference>
<dbReference type="Pfam" id="PF04954">
    <property type="entry name" value="SIP"/>
    <property type="match status" value="1"/>
</dbReference>
<dbReference type="InterPro" id="IPR007037">
    <property type="entry name" value="SIP_rossman_dom"/>
</dbReference>
<dbReference type="GO" id="GO:0016491">
    <property type="term" value="F:oxidoreductase activity"/>
    <property type="evidence" value="ECO:0007669"/>
    <property type="project" value="InterPro"/>
</dbReference>
<dbReference type="PANTHER" id="PTHR30157">
    <property type="entry name" value="FERRIC REDUCTASE, NADPH-DEPENDENT"/>
    <property type="match status" value="1"/>
</dbReference>
<dbReference type="HOGENOM" id="CLU_040923_4_0_4"/>